<evidence type="ECO:0000313" key="5">
    <source>
        <dbReference type="Proteomes" id="UP000799441"/>
    </source>
</evidence>
<reference evidence="4" key="1">
    <citation type="journal article" date="2020" name="Stud. Mycol.">
        <title>101 Dothideomycetes genomes: a test case for predicting lifestyles and emergence of pathogens.</title>
        <authorList>
            <person name="Haridas S."/>
            <person name="Albert R."/>
            <person name="Binder M."/>
            <person name="Bloem J."/>
            <person name="Labutti K."/>
            <person name="Salamov A."/>
            <person name="Andreopoulos B."/>
            <person name="Baker S."/>
            <person name="Barry K."/>
            <person name="Bills G."/>
            <person name="Bluhm B."/>
            <person name="Cannon C."/>
            <person name="Castanera R."/>
            <person name="Culley D."/>
            <person name="Daum C."/>
            <person name="Ezra D."/>
            <person name="Gonzalez J."/>
            <person name="Henrissat B."/>
            <person name="Kuo A."/>
            <person name="Liang C."/>
            <person name="Lipzen A."/>
            <person name="Lutzoni F."/>
            <person name="Magnuson J."/>
            <person name="Mondo S."/>
            <person name="Nolan M."/>
            <person name="Ohm R."/>
            <person name="Pangilinan J."/>
            <person name="Park H.-J."/>
            <person name="Ramirez L."/>
            <person name="Alfaro M."/>
            <person name="Sun H."/>
            <person name="Tritt A."/>
            <person name="Yoshinaga Y."/>
            <person name="Zwiers L.-H."/>
            <person name="Turgeon B."/>
            <person name="Goodwin S."/>
            <person name="Spatafora J."/>
            <person name="Crous P."/>
            <person name="Grigoriev I."/>
        </authorList>
    </citation>
    <scope>NUCLEOTIDE SEQUENCE</scope>
    <source>
        <strain evidence="4">CBS 116435</strain>
    </source>
</reference>
<dbReference type="PANTHER" id="PTHR43072:SF51">
    <property type="entry name" value="ABC SUPERFAMILY TRANSPORT PROTEIN"/>
    <property type="match status" value="1"/>
</dbReference>
<dbReference type="Proteomes" id="UP000799441">
    <property type="component" value="Unassembled WGS sequence"/>
</dbReference>
<dbReference type="EMBL" id="MU003840">
    <property type="protein sequence ID" value="KAF2717623.1"/>
    <property type="molecule type" value="Genomic_DNA"/>
</dbReference>
<keyword evidence="5" id="KW-1185">Reference proteome</keyword>
<dbReference type="InterPro" id="IPR016181">
    <property type="entry name" value="Acyl_CoA_acyltransferase"/>
</dbReference>
<gene>
    <name evidence="4" type="ORF">K431DRAFT_288410</name>
</gene>
<keyword evidence="2" id="KW-0012">Acyltransferase</keyword>
<dbReference type="GO" id="GO:0016747">
    <property type="term" value="F:acyltransferase activity, transferring groups other than amino-acyl groups"/>
    <property type="evidence" value="ECO:0007669"/>
    <property type="project" value="InterPro"/>
</dbReference>
<dbReference type="Pfam" id="PF00583">
    <property type="entry name" value="Acetyltransf_1"/>
    <property type="match status" value="1"/>
</dbReference>
<evidence type="ECO:0000313" key="4">
    <source>
        <dbReference type="EMBL" id="KAF2717623.1"/>
    </source>
</evidence>
<dbReference type="OrthoDB" id="41532at2759"/>
<dbReference type="InterPro" id="IPR000182">
    <property type="entry name" value="GNAT_dom"/>
</dbReference>
<dbReference type="PANTHER" id="PTHR43072">
    <property type="entry name" value="N-ACETYLTRANSFERASE"/>
    <property type="match status" value="1"/>
</dbReference>
<feature type="domain" description="N-acetyltransferase" evidence="3">
    <location>
        <begin position="3"/>
        <end position="153"/>
    </location>
</feature>
<evidence type="ECO:0000259" key="3">
    <source>
        <dbReference type="PROSITE" id="PS51186"/>
    </source>
</evidence>
<organism evidence="4 5">
    <name type="scientific">Polychaeton citri CBS 116435</name>
    <dbReference type="NCBI Taxonomy" id="1314669"/>
    <lineage>
        <taxon>Eukaryota</taxon>
        <taxon>Fungi</taxon>
        <taxon>Dikarya</taxon>
        <taxon>Ascomycota</taxon>
        <taxon>Pezizomycotina</taxon>
        <taxon>Dothideomycetes</taxon>
        <taxon>Dothideomycetidae</taxon>
        <taxon>Capnodiales</taxon>
        <taxon>Capnodiaceae</taxon>
        <taxon>Polychaeton</taxon>
    </lineage>
</organism>
<protein>
    <submittedName>
        <fullName evidence="4">N-acetyltransferase GCN5</fullName>
    </submittedName>
</protein>
<dbReference type="Gene3D" id="3.40.630.30">
    <property type="match status" value="1"/>
</dbReference>
<dbReference type="AlphaFoldDB" id="A0A9P4Q1E3"/>
<dbReference type="NCBIfam" id="NF002959">
    <property type="entry name" value="PRK03624.1"/>
    <property type="match status" value="1"/>
</dbReference>
<dbReference type="CDD" id="cd04301">
    <property type="entry name" value="NAT_SF"/>
    <property type="match status" value="1"/>
</dbReference>
<comment type="caution">
    <text evidence="4">The sequence shown here is derived from an EMBL/GenBank/DDBJ whole genome shotgun (WGS) entry which is preliminary data.</text>
</comment>
<evidence type="ECO:0000256" key="2">
    <source>
        <dbReference type="ARBA" id="ARBA00023315"/>
    </source>
</evidence>
<dbReference type="SUPFAM" id="SSF55729">
    <property type="entry name" value="Acyl-CoA N-acyltransferases (Nat)"/>
    <property type="match status" value="1"/>
</dbReference>
<proteinExistence type="predicted"/>
<dbReference type="PROSITE" id="PS51186">
    <property type="entry name" value="GNAT"/>
    <property type="match status" value="1"/>
</dbReference>
<name>A0A9P4Q1E3_9PEZI</name>
<keyword evidence="1" id="KW-0808">Transferase</keyword>
<sequence>MQVNIRHATAADEARVADLWRTCNLVTSYNDPSSDFHFALSSPASTVLVAYFVSALQEDGESSIAGSVMVGHDGHRGWVYYVASSPDARGLGIGKRLVGAAEKWLKERGVRKCQLLVRKTNEGVVSFYETLGFETAPVVMMGKWLDGTTTIPP</sequence>
<accession>A0A9P4Q1E3</accession>
<evidence type="ECO:0000256" key="1">
    <source>
        <dbReference type="ARBA" id="ARBA00022679"/>
    </source>
</evidence>